<dbReference type="Proteomes" id="UP001596380">
    <property type="component" value="Unassembled WGS sequence"/>
</dbReference>
<sequence length="47" mass="4944">MSALIEPRDAGGLDFAALAAVPSPEPLSPVVARVTCSVTWTIQCEWS</sequence>
<gene>
    <name evidence="1" type="ORF">ACFQKB_08785</name>
</gene>
<comment type="caution">
    <text evidence="1">The sequence shown here is derived from an EMBL/GenBank/DDBJ whole genome shotgun (WGS) entry which is preliminary data.</text>
</comment>
<dbReference type="RefSeq" id="WP_160821781.1">
    <property type="nucleotide sequence ID" value="NZ_JBHSXE010000001.1"/>
</dbReference>
<protein>
    <submittedName>
        <fullName evidence="1">Uncharacterized protein</fullName>
    </submittedName>
</protein>
<name>A0ABW2CGW7_9ACTN</name>
<dbReference type="EMBL" id="JBHSXS010000003">
    <property type="protein sequence ID" value="MFC6879861.1"/>
    <property type="molecule type" value="Genomic_DNA"/>
</dbReference>
<organism evidence="1 2">
    <name type="scientific">Actinomadura yumaensis</name>
    <dbReference type="NCBI Taxonomy" id="111807"/>
    <lineage>
        <taxon>Bacteria</taxon>
        <taxon>Bacillati</taxon>
        <taxon>Actinomycetota</taxon>
        <taxon>Actinomycetes</taxon>
        <taxon>Streptosporangiales</taxon>
        <taxon>Thermomonosporaceae</taxon>
        <taxon>Actinomadura</taxon>
    </lineage>
</organism>
<accession>A0ABW2CGW7</accession>
<keyword evidence="2" id="KW-1185">Reference proteome</keyword>
<proteinExistence type="predicted"/>
<evidence type="ECO:0000313" key="2">
    <source>
        <dbReference type="Proteomes" id="UP001596380"/>
    </source>
</evidence>
<evidence type="ECO:0000313" key="1">
    <source>
        <dbReference type="EMBL" id="MFC6879861.1"/>
    </source>
</evidence>
<reference evidence="2" key="1">
    <citation type="journal article" date="2019" name="Int. J. Syst. Evol. Microbiol.">
        <title>The Global Catalogue of Microorganisms (GCM) 10K type strain sequencing project: providing services to taxonomists for standard genome sequencing and annotation.</title>
        <authorList>
            <consortium name="The Broad Institute Genomics Platform"/>
            <consortium name="The Broad Institute Genome Sequencing Center for Infectious Disease"/>
            <person name="Wu L."/>
            <person name="Ma J."/>
        </authorList>
    </citation>
    <scope>NUCLEOTIDE SEQUENCE [LARGE SCALE GENOMIC DNA]</scope>
    <source>
        <strain evidence="2">JCM 3369</strain>
    </source>
</reference>